<name>A0ABS9LFJ0_9BRAD</name>
<gene>
    <name evidence="1" type="ORF">L6637_02290</name>
</gene>
<dbReference type="InterPro" id="IPR013321">
    <property type="entry name" value="Arc_rbn_hlx_hlx"/>
</dbReference>
<dbReference type="Gene3D" id="1.10.1220.10">
    <property type="entry name" value="Met repressor-like"/>
    <property type="match status" value="1"/>
</dbReference>
<accession>A0ABS9LFJ0</accession>
<protein>
    <recommendedName>
        <fullName evidence="3">CopG family transcriptional regulator</fullName>
    </recommendedName>
</protein>
<reference evidence="1" key="1">
    <citation type="submission" date="2022-01" db="EMBL/GenBank/DDBJ databases">
        <title>Genome sequnece data of strain Bradyrhizobium sp. nov.</title>
        <authorList>
            <person name="Zhang J."/>
        </authorList>
    </citation>
    <scope>NUCLEOTIDE SEQUENCE</scope>
    <source>
        <strain evidence="1">WYCCWR 12774</strain>
    </source>
</reference>
<sequence>MVSYLTPEEQVVREPKKKASKARVRKDKRSQLLIYMFPSVIRQLKLAALAKGQPSYELAEEAIKEWLENHQDEIRQGTAKISRGE</sequence>
<organism evidence="1 2">
    <name type="scientific">Bradyrhizobium zhengyangense</name>
    <dbReference type="NCBI Taxonomy" id="2911009"/>
    <lineage>
        <taxon>Bacteria</taxon>
        <taxon>Pseudomonadati</taxon>
        <taxon>Pseudomonadota</taxon>
        <taxon>Alphaproteobacteria</taxon>
        <taxon>Hyphomicrobiales</taxon>
        <taxon>Nitrobacteraceae</taxon>
        <taxon>Bradyrhizobium</taxon>
    </lineage>
</organism>
<comment type="caution">
    <text evidence="1">The sequence shown here is derived from an EMBL/GenBank/DDBJ whole genome shotgun (WGS) entry which is preliminary data.</text>
</comment>
<keyword evidence="2" id="KW-1185">Reference proteome</keyword>
<dbReference type="RefSeq" id="WP_237868980.1">
    <property type="nucleotide sequence ID" value="NZ_JAKLUA010000001.1"/>
</dbReference>
<evidence type="ECO:0000313" key="1">
    <source>
        <dbReference type="EMBL" id="MCG2665761.1"/>
    </source>
</evidence>
<evidence type="ECO:0008006" key="3">
    <source>
        <dbReference type="Google" id="ProtNLM"/>
    </source>
</evidence>
<proteinExistence type="predicted"/>
<dbReference type="EMBL" id="JAKLUA010000001">
    <property type="protein sequence ID" value="MCG2665761.1"/>
    <property type="molecule type" value="Genomic_DNA"/>
</dbReference>
<dbReference type="Proteomes" id="UP001139012">
    <property type="component" value="Unassembled WGS sequence"/>
</dbReference>
<evidence type="ECO:0000313" key="2">
    <source>
        <dbReference type="Proteomes" id="UP001139012"/>
    </source>
</evidence>